<evidence type="ECO:0000313" key="7">
    <source>
        <dbReference type="Proteomes" id="UP000463224"/>
    </source>
</evidence>
<name>A0A844QHW3_9HYPH</name>
<dbReference type="InterPro" id="IPR000086">
    <property type="entry name" value="NUDIX_hydrolase_dom"/>
</dbReference>
<dbReference type="GO" id="GO:0016462">
    <property type="term" value="F:pyrophosphatase activity"/>
    <property type="evidence" value="ECO:0007669"/>
    <property type="project" value="InterPro"/>
</dbReference>
<feature type="domain" description="Nudix hydrolase" evidence="5">
    <location>
        <begin position="23"/>
        <end position="155"/>
    </location>
</feature>
<dbReference type="PANTHER" id="PTHR12629">
    <property type="entry name" value="DIPHOSPHOINOSITOL POLYPHOSPHATE PHOSPHOHYDROLASE"/>
    <property type="match status" value="1"/>
</dbReference>
<dbReference type="RefSeq" id="WP_156712490.1">
    <property type="nucleotide sequence ID" value="NZ_WPHG01000002.1"/>
</dbReference>
<dbReference type="SUPFAM" id="SSF55811">
    <property type="entry name" value="Nudix"/>
    <property type="match status" value="1"/>
</dbReference>
<dbReference type="Pfam" id="PF00293">
    <property type="entry name" value="NUDIX"/>
    <property type="match status" value="1"/>
</dbReference>
<dbReference type="Proteomes" id="UP000463224">
    <property type="component" value="Unassembled WGS sequence"/>
</dbReference>
<organism evidence="6 7">
    <name type="scientific">Nitratireductor arenosus</name>
    <dbReference type="NCBI Taxonomy" id="2682096"/>
    <lineage>
        <taxon>Bacteria</taxon>
        <taxon>Pseudomonadati</taxon>
        <taxon>Pseudomonadota</taxon>
        <taxon>Alphaproteobacteria</taxon>
        <taxon>Hyphomicrobiales</taxon>
        <taxon>Phyllobacteriaceae</taxon>
        <taxon>Nitratireductor</taxon>
    </lineage>
</organism>
<dbReference type="AlphaFoldDB" id="A0A844QHW3"/>
<dbReference type="InterPro" id="IPR047198">
    <property type="entry name" value="DDP-like_NUDIX"/>
</dbReference>
<accession>A0A844QHW3</accession>
<keyword evidence="2" id="KW-0479">Metal-binding</keyword>
<dbReference type="PANTHER" id="PTHR12629:SF0">
    <property type="entry name" value="DIPHOSPHOINOSITOL-POLYPHOSPHATE DIPHOSPHATASE"/>
    <property type="match status" value="1"/>
</dbReference>
<evidence type="ECO:0000256" key="2">
    <source>
        <dbReference type="ARBA" id="ARBA00022723"/>
    </source>
</evidence>
<dbReference type="GO" id="GO:0046872">
    <property type="term" value="F:metal ion binding"/>
    <property type="evidence" value="ECO:0007669"/>
    <property type="project" value="UniProtKB-KW"/>
</dbReference>
<sequence>MLVSQRSWQHSVDRVRQFLGGVPPRVQVAALPWRHAKRGLEVMLITSRDTGRWVLPKGWPEKGELLHESAAREATEEAGLHGTICVEEIGHYLYGKNLKSGLEARCEVLVFPLKVERIDKSWPEKGQRLRQWLSTGEAASRVRERDLAELIGDFAIPV</sequence>
<keyword evidence="7" id="KW-1185">Reference proteome</keyword>
<evidence type="ECO:0000259" key="5">
    <source>
        <dbReference type="PROSITE" id="PS51462"/>
    </source>
</evidence>
<comment type="caution">
    <text evidence="6">The sequence shown here is derived from an EMBL/GenBank/DDBJ whole genome shotgun (WGS) entry which is preliminary data.</text>
</comment>
<comment type="cofactor">
    <cofactor evidence="1">
        <name>Mg(2+)</name>
        <dbReference type="ChEBI" id="CHEBI:18420"/>
    </cofactor>
</comment>
<proteinExistence type="predicted"/>
<gene>
    <name evidence="6" type="ORF">GN330_09820</name>
</gene>
<protein>
    <submittedName>
        <fullName evidence="6">NUDIX domain-containing protein</fullName>
    </submittedName>
</protein>
<keyword evidence="3" id="KW-0378">Hydrolase</keyword>
<dbReference type="GO" id="GO:0005737">
    <property type="term" value="C:cytoplasm"/>
    <property type="evidence" value="ECO:0007669"/>
    <property type="project" value="TreeGrafter"/>
</dbReference>
<dbReference type="InterPro" id="IPR015797">
    <property type="entry name" value="NUDIX_hydrolase-like_dom_sf"/>
</dbReference>
<evidence type="ECO:0000256" key="3">
    <source>
        <dbReference type="ARBA" id="ARBA00022801"/>
    </source>
</evidence>
<dbReference type="Gene3D" id="3.90.79.10">
    <property type="entry name" value="Nucleoside Triphosphate Pyrophosphohydrolase"/>
    <property type="match status" value="1"/>
</dbReference>
<dbReference type="CDD" id="cd04666">
    <property type="entry name" value="NUDIX_DIPP2_like_Nudt4"/>
    <property type="match status" value="1"/>
</dbReference>
<dbReference type="PROSITE" id="PS51462">
    <property type="entry name" value="NUDIX"/>
    <property type="match status" value="1"/>
</dbReference>
<keyword evidence="4" id="KW-0460">Magnesium</keyword>
<dbReference type="EMBL" id="WPHG01000002">
    <property type="protein sequence ID" value="MVA97541.1"/>
    <property type="molecule type" value="Genomic_DNA"/>
</dbReference>
<evidence type="ECO:0000256" key="1">
    <source>
        <dbReference type="ARBA" id="ARBA00001946"/>
    </source>
</evidence>
<evidence type="ECO:0000256" key="4">
    <source>
        <dbReference type="ARBA" id="ARBA00022842"/>
    </source>
</evidence>
<reference evidence="6 7" key="1">
    <citation type="submission" date="2019-12" db="EMBL/GenBank/DDBJ databases">
        <title>Nitratireductor arenosus sp. nov., Isolated from sea sand, Jeju island, South Korea.</title>
        <authorList>
            <person name="Kim W."/>
        </authorList>
    </citation>
    <scope>NUCLEOTIDE SEQUENCE [LARGE SCALE GENOMIC DNA]</scope>
    <source>
        <strain evidence="6 7">CAU 1489</strain>
    </source>
</reference>
<evidence type="ECO:0000313" key="6">
    <source>
        <dbReference type="EMBL" id="MVA97541.1"/>
    </source>
</evidence>